<feature type="domain" description="AMP-dependent synthetase/ligase" evidence="6">
    <location>
        <begin position="13"/>
        <end position="418"/>
    </location>
</feature>
<name>A0ABP3JFT2_9ACTN</name>
<gene>
    <name evidence="7" type="ORF">GCM10009544_13870</name>
</gene>
<sequence length="590" mass="62105">MRQRPGTLAVLVEWAAEQYGGLPALRFRTPGTAGWTETGYTELRTAVRAVGRGLLGLGVRPGDRVAILAETRPEWTRAHFGALAAGAVVVPVYPTAGEEELAWVLADSGASVVVCEDEAQAARVAAVRGKLPELRHVVLMDGGAGALPLDALPGPAPEGELLARARSRRPEDVCVIVYTSGTTGLPKGCRLTHRNFTAVDGATAELIGGGPGHTTFLYLPLAHLLAQLIQLSALVEGGTVCFFGGRIENVVADLAEARPTHLPSVPRLFEKVHASVAALADSRGPEARARFDAAIRTGLAVAAARERGEEPGAALLAAWREADESLFSPVREAFGGRLRLAITGAAPIAPQTLDFLRACRIAVYEGYGMTEATGVITLNHPGAVRHGTVGRPVACAEVRIAADGEVLARGAGVFAGYHNDPAATAAVLGADGWLRTGDLGSLDVDGFLSITGRKKDLIITSGGKNLTPSLVEFALQQSRWISRAVMVGDRRPYPVALLTLDAAEIAAWAGREGVQLDGPPARHPAVRALCEEAVAAANRQVSRPARIRAFAILDADFSVGDGTLTPTLKLRRAAIADRYAIEIDALYERK</sequence>
<dbReference type="RefSeq" id="WP_344087269.1">
    <property type="nucleotide sequence ID" value="NZ_BAAAHB010000009.1"/>
</dbReference>
<dbReference type="EMBL" id="BAAAHB010000009">
    <property type="protein sequence ID" value="GAA0452290.1"/>
    <property type="molecule type" value="Genomic_DNA"/>
</dbReference>
<dbReference type="CDD" id="cd05907">
    <property type="entry name" value="VL_LC_FACS_like"/>
    <property type="match status" value="1"/>
</dbReference>
<proteinExistence type="inferred from homology"/>
<dbReference type="Pfam" id="PF00501">
    <property type="entry name" value="AMP-binding"/>
    <property type="match status" value="1"/>
</dbReference>
<dbReference type="Pfam" id="PF23562">
    <property type="entry name" value="AMP-binding_C_3"/>
    <property type="match status" value="1"/>
</dbReference>
<evidence type="ECO:0000313" key="7">
    <source>
        <dbReference type="EMBL" id="GAA0452290.1"/>
    </source>
</evidence>
<dbReference type="PROSITE" id="PS00455">
    <property type="entry name" value="AMP_BINDING"/>
    <property type="match status" value="1"/>
</dbReference>
<keyword evidence="2 7" id="KW-0436">Ligase</keyword>
<comment type="similarity">
    <text evidence="1">Belongs to the ATP-dependent AMP-binding enzyme family.</text>
</comment>
<dbReference type="InterPro" id="IPR020845">
    <property type="entry name" value="AMP-binding_CS"/>
</dbReference>
<evidence type="ECO:0000256" key="5">
    <source>
        <dbReference type="ARBA" id="ARBA00032875"/>
    </source>
</evidence>
<dbReference type="SUPFAM" id="SSF56801">
    <property type="entry name" value="Acetyl-CoA synthetase-like"/>
    <property type="match status" value="1"/>
</dbReference>
<keyword evidence="8" id="KW-1185">Reference proteome</keyword>
<evidence type="ECO:0000256" key="3">
    <source>
        <dbReference type="ARBA" id="ARBA00022832"/>
    </source>
</evidence>
<dbReference type="InterPro" id="IPR042099">
    <property type="entry name" value="ANL_N_sf"/>
</dbReference>
<keyword evidence="4" id="KW-0443">Lipid metabolism</keyword>
<accession>A0ABP3JFT2</accession>
<evidence type="ECO:0000259" key="6">
    <source>
        <dbReference type="Pfam" id="PF00501"/>
    </source>
</evidence>
<comment type="caution">
    <text evidence="7">The sequence shown here is derived from an EMBL/GenBank/DDBJ whole genome shotgun (WGS) entry which is preliminary data.</text>
</comment>
<reference evidence="8" key="1">
    <citation type="journal article" date="2019" name="Int. J. Syst. Evol. Microbiol.">
        <title>The Global Catalogue of Microorganisms (GCM) 10K type strain sequencing project: providing services to taxonomists for standard genome sequencing and annotation.</title>
        <authorList>
            <consortium name="The Broad Institute Genomics Platform"/>
            <consortium name="The Broad Institute Genome Sequencing Center for Infectious Disease"/>
            <person name="Wu L."/>
            <person name="Ma J."/>
        </authorList>
    </citation>
    <scope>NUCLEOTIDE SEQUENCE [LARGE SCALE GENOMIC DNA]</scope>
    <source>
        <strain evidence="8">JCM 10649</strain>
    </source>
</reference>
<evidence type="ECO:0000256" key="2">
    <source>
        <dbReference type="ARBA" id="ARBA00022598"/>
    </source>
</evidence>
<evidence type="ECO:0000256" key="1">
    <source>
        <dbReference type="ARBA" id="ARBA00006432"/>
    </source>
</evidence>
<dbReference type="PANTHER" id="PTHR43272">
    <property type="entry name" value="LONG-CHAIN-FATTY-ACID--COA LIGASE"/>
    <property type="match status" value="1"/>
</dbReference>
<evidence type="ECO:0000313" key="8">
    <source>
        <dbReference type="Proteomes" id="UP001499895"/>
    </source>
</evidence>
<dbReference type="Proteomes" id="UP001499895">
    <property type="component" value="Unassembled WGS sequence"/>
</dbReference>
<dbReference type="InterPro" id="IPR000873">
    <property type="entry name" value="AMP-dep_synth/lig_dom"/>
</dbReference>
<dbReference type="PANTHER" id="PTHR43272:SF32">
    <property type="entry name" value="AMP-DEPENDENT SYNTHETASE_LIGASE DOMAIN-CONTAINING PROTEIN"/>
    <property type="match status" value="1"/>
</dbReference>
<protein>
    <recommendedName>
        <fullName evidence="5">Acyl-CoA synthetase</fullName>
    </recommendedName>
</protein>
<organism evidence="7 8">
    <name type="scientific">Streptomyces stramineus</name>
    <dbReference type="NCBI Taxonomy" id="173861"/>
    <lineage>
        <taxon>Bacteria</taxon>
        <taxon>Bacillati</taxon>
        <taxon>Actinomycetota</taxon>
        <taxon>Actinomycetes</taxon>
        <taxon>Kitasatosporales</taxon>
        <taxon>Streptomycetaceae</taxon>
        <taxon>Streptomyces</taxon>
    </lineage>
</organism>
<dbReference type="Gene3D" id="3.40.50.12780">
    <property type="entry name" value="N-terminal domain of ligase-like"/>
    <property type="match status" value="1"/>
</dbReference>
<evidence type="ECO:0000256" key="4">
    <source>
        <dbReference type="ARBA" id="ARBA00023098"/>
    </source>
</evidence>
<dbReference type="GO" id="GO:0016874">
    <property type="term" value="F:ligase activity"/>
    <property type="evidence" value="ECO:0007669"/>
    <property type="project" value="UniProtKB-KW"/>
</dbReference>
<keyword evidence="3" id="KW-0276">Fatty acid metabolism</keyword>